<dbReference type="Pfam" id="PF00003">
    <property type="entry name" value="7tm_3"/>
    <property type="match status" value="1"/>
</dbReference>
<evidence type="ECO:0000256" key="8">
    <source>
        <dbReference type="ARBA" id="ARBA00023224"/>
    </source>
</evidence>
<dbReference type="AlphaFoldDB" id="A0A7S4SGR2"/>
<feature type="transmembrane region" description="Helical" evidence="10">
    <location>
        <begin position="704"/>
        <end position="727"/>
    </location>
</feature>
<evidence type="ECO:0000256" key="10">
    <source>
        <dbReference type="SAM" id="Phobius"/>
    </source>
</evidence>
<reference evidence="12" key="1">
    <citation type="submission" date="2021-01" db="EMBL/GenBank/DDBJ databases">
        <authorList>
            <person name="Corre E."/>
            <person name="Pelletier E."/>
            <person name="Niang G."/>
            <person name="Scheremetjew M."/>
            <person name="Finn R."/>
            <person name="Kale V."/>
            <person name="Holt S."/>
            <person name="Cochrane G."/>
            <person name="Meng A."/>
            <person name="Brown T."/>
            <person name="Cohen L."/>
        </authorList>
    </citation>
    <scope>NUCLEOTIDE SEQUENCE</scope>
    <source>
        <strain evidence="12">GSO104</strain>
    </source>
</reference>
<evidence type="ECO:0000256" key="1">
    <source>
        <dbReference type="ARBA" id="ARBA00004141"/>
    </source>
</evidence>
<dbReference type="InterPro" id="IPR001828">
    <property type="entry name" value="ANF_lig-bd_rcpt"/>
</dbReference>
<evidence type="ECO:0000256" key="5">
    <source>
        <dbReference type="ARBA" id="ARBA00023136"/>
    </source>
</evidence>
<accession>A0A7S4SGR2</accession>
<evidence type="ECO:0000256" key="6">
    <source>
        <dbReference type="ARBA" id="ARBA00023170"/>
    </source>
</evidence>
<dbReference type="CDD" id="cd15047">
    <property type="entry name" value="7tmC_GABA-B-like"/>
    <property type="match status" value="1"/>
</dbReference>
<feature type="transmembrane region" description="Helical" evidence="10">
    <location>
        <begin position="545"/>
        <end position="567"/>
    </location>
</feature>
<dbReference type="GO" id="GO:0004965">
    <property type="term" value="F:G protein-coupled GABA receptor activity"/>
    <property type="evidence" value="ECO:0007669"/>
    <property type="project" value="InterPro"/>
</dbReference>
<keyword evidence="2 10" id="KW-0812">Transmembrane</keyword>
<dbReference type="InterPro" id="IPR002455">
    <property type="entry name" value="GPCR3_GABA-B"/>
</dbReference>
<feature type="transmembrane region" description="Helical" evidence="10">
    <location>
        <begin position="619"/>
        <end position="636"/>
    </location>
</feature>
<dbReference type="PROSITE" id="PS50259">
    <property type="entry name" value="G_PROTEIN_RECEP_F3_4"/>
    <property type="match status" value="1"/>
</dbReference>
<dbReference type="Pfam" id="PF01094">
    <property type="entry name" value="ANF_receptor"/>
    <property type="match status" value="1"/>
</dbReference>
<feature type="domain" description="G-protein coupled receptors family 3 profile" evidence="11">
    <location>
        <begin position="597"/>
        <end position="798"/>
    </location>
</feature>
<keyword evidence="6" id="KW-0675">Receptor</keyword>
<feature type="transmembrane region" description="Helical" evidence="10">
    <location>
        <begin position="579"/>
        <end position="599"/>
    </location>
</feature>
<proteinExistence type="predicted"/>
<feature type="transmembrane region" description="Helical" evidence="10">
    <location>
        <begin position="657"/>
        <end position="678"/>
    </location>
</feature>
<evidence type="ECO:0000256" key="7">
    <source>
        <dbReference type="ARBA" id="ARBA00023180"/>
    </source>
</evidence>
<keyword evidence="5 10" id="KW-0472">Membrane</keyword>
<dbReference type="PANTHER" id="PTHR10519:SF20">
    <property type="entry name" value="G-PROTEIN COUPLED RECEPTOR 156-RELATED"/>
    <property type="match status" value="1"/>
</dbReference>
<comment type="subcellular location">
    <subcellularLocation>
        <location evidence="1">Membrane</location>
        <topology evidence="1">Multi-pass membrane protein</topology>
    </subcellularLocation>
</comment>
<evidence type="ECO:0000259" key="11">
    <source>
        <dbReference type="PROSITE" id="PS50259"/>
    </source>
</evidence>
<dbReference type="InterPro" id="IPR017978">
    <property type="entry name" value="GPCR_3_C"/>
</dbReference>
<keyword evidence="3 10" id="KW-1133">Transmembrane helix</keyword>
<sequence>MHYGIQSNGTCPLLVMLPFTDERTGPPSWATHHIKNPSEFDRNARSVIGEKQELDEIDWGNEQEEEIYGFGWWPSSESLSRAAFSWLASAQLAIEHFDARDPSVVPLLAEQEFQSCPITFSNTSLFVNTEYHKSAAFDHALKASLSNPICAVIGPETYDAVQAVSYITDDIKIPQLAYGTIDERLTNAKSHPSVARPTTDNHEFTEAIIQYLQRPGKRRDYIALVHDLEQYGEQIEHTIFEVLDKYGMQLTHHHIVHDIPSSALDAMDFVRQDGYRTFILATDQTVFLDRIAEAADALGLLGEEYFYVIIDLTLPSAKLSSLRNEVDSPLDKLLRGAALFRILEPFQYKNSDEDRFLNSWKKQGDDFVERVNALHPLAKKDKQFPSAQGPEYFVANEGYFQDTKNTPSPLSSLIYDSVMLAGISACRVRSSSVNKTIRGESFNSHLETILQTEFYGASGKVKFDEGENSRLHEGIVFGAYNILPGVVDEMSGKRGYVYSLTSINSGRGWEDVEGTEFKFFSGKSDQPMPLRTVFDNNYLPLSMHIFGLIMVALAILIAVGSALWVYLKRKEALIKAAQPSFLYCLCFGSVLVSISLIFVSFDESYGWTEKELSQACTTFPWFLCIGYLVQYCALYCKLYRINMVFSMVRRKVTITQVLLPFVLIIMASIAILLVWTVVDPLQWERRILVERPLETYGSCSSSNLVVFAVLLCLLAAMVTAMTMWVSWKARDIQAEFCEWTWVFYGIFLHFQMMSVGIPLYIILIDVSRAASHMISTFLIFAVAVVLVVTIIWPKKYAMRKKRASRRQSSVSFGVTPRGPNVRVSGVAFGNSLNNSLNNSTLNGGRRTSSCHGDIERSTSNEEPSSGINAAQSEGKDKPKRISFKMQSDSGEGNTDDFQNEDFKVNEDVNR</sequence>
<dbReference type="InterPro" id="IPR028082">
    <property type="entry name" value="Peripla_BP_I"/>
</dbReference>
<evidence type="ECO:0000256" key="2">
    <source>
        <dbReference type="ARBA" id="ARBA00022692"/>
    </source>
</evidence>
<keyword evidence="4" id="KW-0297">G-protein coupled receptor</keyword>
<dbReference type="PANTHER" id="PTHR10519">
    <property type="entry name" value="GABA-B RECEPTOR"/>
    <property type="match status" value="1"/>
</dbReference>
<dbReference type="Gene3D" id="3.40.50.2300">
    <property type="match status" value="2"/>
</dbReference>
<evidence type="ECO:0000256" key="9">
    <source>
        <dbReference type="SAM" id="MobiDB-lite"/>
    </source>
</evidence>
<evidence type="ECO:0000256" key="3">
    <source>
        <dbReference type="ARBA" id="ARBA00022989"/>
    </source>
</evidence>
<feature type="compositionally biased region" description="Polar residues" evidence="9">
    <location>
        <begin position="860"/>
        <end position="871"/>
    </location>
</feature>
<protein>
    <recommendedName>
        <fullName evidence="11">G-protein coupled receptors family 3 profile domain-containing protein</fullName>
    </recommendedName>
</protein>
<gene>
    <name evidence="12" type="ORF">DBRI00130_LOCUS34848</name>
</gene>
<evidence type="ECO:0000256" key="4">
    <source>
        <dbReference type="ARBA" id="ARBA00023040"/>
    </source>
</evidence>
<feature type="region of interest" description="Disordered" evidence="9">
    <location>
        <begin position="838"/>
        <end position="910"/>
    </location>
</feature>
<feature type="transmembrane region" description="Helical" evidence="10">
    <location>
        <begin position="769"/>
        <end position="792"/>
    </location>
</feature>
<organism evidence="12">
    <name type="scientific">Ditylum brightwellii</name>
    <dbReference type="NCBI Taxonomy" id="49249"/>
    <lineage>
        <taxon>Eukaryota</taxon>
        <taxon>Sar</taxon>
        <taxon>Stramenopiles</taxon>
        <taxon>Ochrophyta</taxon>
        <taxon>Bacillariophyta</taxon>
        <taxon>Mediophyceae</taxon>
        <taxon>Lithodesmiophycidae</taxon>
        <taxon>Lithodesmiales</taxon>
        <taxon>Lithodesmiaceae</taxon>
        <taxon>Ditylum</taxon>
    </lineage>
</organism>
<keyword evidence="7" id="KW-0325">Glycoprotein</keyword>
<feature type="compositionally biased region" description="Basic and acidic residues" evidence="9">
    <location>
        <begin position="900"/>
        <end position="910"/>
    </location>
</feature>
<name>A0A7S4SGR2_9STRA</name>
<feature type="transmembrane region" description="Helical" evidence="10">
    <location>
        <begin position="739"/>
        <end position="763"/>
    </location>
</feature>
<keyword evidence="8" id="KW-0807">Transducer</keyword>
<evidence type="ECO:0000313" key="12">
    <source>
        <dbReference type="EMBL" id="CAE4644939.1"/>
    </source>
</evidence>
<dbReference type="EMBL" id="HBNS01045003">
    <property type="protein sequence ID" value="CAE4644939.1"/>
    <property type="molecule type" value="Transcribed_RNA"/>
</dbReference>
<dbReference type="GO" id="GO:0038039">
    <property type="term" value="C:G protein-coupled receptor heterodimeric complex"/>
    <property type="evidence" value="ECO:0007669"/>
    <property type="project" value="TreeGrafter"/>
</dbReference>
<dbReference type="SUPFAM" id="SSF53822">
    <property type="entry name" value="Periplasmic binding protein-like I"/>
    <property type="match status" value="1"/>
</dbReference>